<dbReference type="Proteomes" id="UP001203297">
    <property type="component" value="Unassembled WGS sequence"/>
</dbReference>
<accession>A0AAD4QSD1</accession>
<name>A0AAD4QSD1_9AGAM</name>
<feature type="compositionally biased region" description="Low complexity" evidence="1">
    <location>
        <begin position="27"/>
        <end position="38"/>
    </location>
</feature>
<proteinExistence type="predicted"/>
<protein>
    <submittedName>
        <fullName evidence="2">Uncharacterized protein</fullName>
    </submittedName>
</protein>
<evidence type="ECO:0000256" key="1">
    <source>
        <dbReference type="SAM" id="MobiDB-lite"/>
    </source>
</evidence>
<feature type="compositionally biased region" description="Basic and acidic residues" evidence="1">
    <location>
        <begin position="251"/>
        <end position="261"/>
    </location>
</feature>
<keyword evidence="3" id="KW-1185">Reference proteome</keyword>
<feature type="region of interest" description="Disordered" evidence="1">
    <location>
        <begin position="15"/>
        <end position="40"/>
    </location>
</feature>
<feature type="non-terminal residue" evidence="2">
    <location>
        <position position="261"/>
    </location>
</feature>
<organism evidence="2 3">
    <name type="scientific">Multifurca ochricompacta</name>
    <dbReference type="NCBI Taxonomy" id="376703"/>
    <lineage>
        <taxon>Eukaryota</taxon>
        <taxon>Fungi</taxon>
        <taxon>Dikarya</taxon>
        <taxon>Basidiomycota</taxon>
        <taxon>Agaricomycotina</taxon>
        <taxon>Agaricomycetes</taxon>
        <taxon>Russulales</taxon>
        <taxon>Russulaceae</taxon>
        <taxon>Multifurca</taxon>
    </lineage>
</organism>
<feature type="region of interest" description="Disordered" evidence="1">
    <location>
        <begin position="201"/>
        <end position="261"/>
    </location>
</feature>
<feature type="non-terminal residue" evidence="2">
    <location>
        <position position="1"/>
    </location>
</feature>
<feature type="compositionally biased region" description="Low complexity" evidence="1">
    <location>
        <begin position="201"/>
        <end position="210"/>
    </location>
</feature>
<reference evidence="2" key="1">
    <citation type="journal article" date="2022" name="New Phytol.">
        <title>Evolutionary transition to the ectomycorrhizal habit in the genomes of a hyperdiverse lineage of mushroom-forming fungi.</title>
        <authorList>
            <person name="Looney B."/>
            <person name="Miyauchi S."/>
            <person name="Morin E."/>
            <person name="Drula E."/>
            <person name="Courty P.E."/>
            <person name="Kohler A."/>
            <person name="Kuo A."/>
            <person name="LaButti K."/>
            <person name="Pangilinan J."/>
            <person name="Lipzen A."/>
            <person name="Riley R."/>
            <person name="Andreopoulos W."/>
            <person name="He G."/>
            <person name="Johnson J."/>
            <person name="Nolan M."/>
            <person name="Tritt A."/>
            <person name="Barry K.W."/>
            <person name="Grigoriev I.V."/>
            <person name="Nagy L.G."/>
            <person name="Hibbett D."/>
            <person name="Henrissat B."/>
            <person name="Matheny P.B."/>
            <person name="Labbe J."/>
            <person name="Martin F.M."/>
        </authorList>
    </citation>
    <scope>NUCLEOTIDE SEQUENCE</scope>
    <source>
        <strain evidence="2">BPL690</strain>
    </source>
</reference>
<gene>
    <name evidence="2" type="ORF">B0F90DRAFT_1556122</name>
</gene>
<evidence type="ECO:0000313" key="2">
    <source>
        <dbReference type="EMBL" id="KAI0306809.1"/>
    </source>
</evidence>
<evidence type="ECO:0000313" key="3">
    <source>
        <dbReference type="Proteomes" id="UP001203297"/>
    </source>
</evidence>
<comment type="caution">
    <text evidence="2">The sequence shown here is derived from an EMBL/GenBank/DDBJ whole genome shotgun (WGS) entry which is preliminary data.</text>
</comment>
<dbReference type="EMBL" id="WTXG01000002">
    <property type="protein sequence ID" value="KAI0306809.1"/>
    <property type="molecule type" value="Genomic_DNA"/>
</dbReference>
<dbReference type="AlphaFoldDB" id="A0AAD4QSD1"/>
<sequence>QLRTPSPSEAEVAFNELGPAARIATDSTKSSTPSISKPVMPPTAEAEALHALVTSIPPKTLHTYVLAHIHAAPPDTLPALASFFATLTPPPLLHCVRCHAYYTEVENSDRSCHMPHDDDSADVEWVGRSGRGDSEHETFYGCCGKTVEGEGDLGPPDGWCYEGMHTTDRKRARFRADSTLADDKLESCFQLNCRHIRSQLPSAKKISSSSRAKRPRLSLADGDMADDDGISQGEENTGVVEIPHDNTSPRGQRDKGKTRAK</sequence>